<dbReference type="KEGG" id="sarm:DVA86_03870"/>
<dbReference type="InterPro" id="IPR007995">
    <property type="entry name" value="DUF742"/>
</dbReference>
<name>A0A345XJU1_9ACTN</name>
<protein>
    <submittedName>
        <fullName evidence="2">DUF742 domain-containing protein</fullName>
    </submittedName>
</protein>
<dbReference type="Gene3D" id="1.10.10.10">
    <property type="entry name" value="Winged helix-like DNA-binding domain superfamily/Winged helix DNA-binding domain"/>
    <property type="match status" value="1"/>
</dbReference>
<feature type="region of interest" description="Disordered" evidence="1">
    <location>
        <begin position="1"/>
        <end position="23"/>
    </location>
</feature>
<dbReference type="InterPro" id="IPR036390">
    <property type="entry name" value="WH_DNA-bd_sf"/>
</dbReference>
<organism evidence="2 3">
    <name type="scientific">Streptomyces armeniacus</name>
    <dbReference type="NCBI Taxonomy" id="83291"/>
    <lineage>
        <taxon>Bacteria</taxon>
        <taxon>Bacillati</taxon>
        <taxon>Actinomycetota</taxon>
        <taxon>Actinomycetes</taxon>
        <taxon>Kitasatosporales</taxon>
        <taxon>Streptomycetaceae</taxon>
        <taxon>Streptomyces</taxon>
    </lineage>
</organism>
<dbReference type="AlphaFoldDB" id="A0A345XJU1"/>
<keyword evidence="3" id="KW-1185">Reference proteome</keyword>
<dbReference type="RefSeq" id="WP_208875789.1">
    <property type="nucleotide sequence ID" value="NZ_CP031320.1"/>
</dbReference>
<evidence type="ECO:0000313" key="3">
    <source>
        <dbReference type="Proteomes" id="UP000254425"/>
    </source>
</evidence>
<dbReference type="Pfam" id="PF05331">
    <property type="entry name" value="DUF742"/>
    <property type="match status" value="1"/>
</dbReference>
<dbReference type="PANTHER" id="PTHR36221:SF1">
    <property type="entry name" value="DUF742 DOMAIN-CONTAINING PROTEIN"/>
    <property type="match status" value="1"/>
</dbReference>
<evidence type="ECO:0000313" key="2">
    <source>
        <dbReference type="EMBL" id="AXK31907.1"/>
    </source>
</evidence>
<dbReference type="EMBL" id="CP031320">
    <property type="protein sequence ID" value="AXK31907.1"/>
    <property type="molecule type" value="Genomic_DNA"/>
</dbReference>
<dbReference type="PANTHER" id="PTHR36221">
    <property type="entry name" value="DUF742 DOMAIN-CONTAINING PROTEIN"/>
    <property type="match status" value="1"/>
</dbReference>
<gene>
    <name evidence="2" type="ORF">DVA86_03870</name>
</gene>
<evidence type="ECO:0000256" key="1">
    <source>
        <dbReference type="SAM" id="MobiDB-lite"/>
    </source>
</evidence>
<sequence length="127" mass="13508">MSGRDDTRYPGRPAEGGEGGPERLYVVTAGRSRSADPVPLDLVTLIVARGRPERATQPEHTAILRMCARPLSVAEISAYMGLPASTVTVLLTDLVNGGHVETRAPVPAAQLPDAKLLEAVMNGLRRL</sequence>
<dbReference type="InterPro" id="IPR036388">
    <property type="entry name" value="WH-like_DNA-bd_sf"/>
</dbReference>
<dbReference type="SUPFAM" id="SSF46785">
    <property type="entry name" value="Winged helix' DNA-binding domain"/>
    <property type="match status" value="1"/>
</dbReference>
<reference evidence="2 3" key="1">
    <citation type="submission" date="2018-07" db="EMBL/GenBank/DDBJ databases">
        <title>Draft genome of the type strain Streptomyces armeniacus ATCC 15676.</title>
        <authorList>
            <person name="Labana P."/>
            <person name="Gosse J.T."/>
            <person name="Boddy C.N."/>
        </authorList>
    </citation>
    <scope>NUCLEOTIDE SEQUENCE [LARGE SCALE GENOMIC DNA]</scope>
    <source>
        <strain evidence="2 3">ATCC 15676</strain>
    </source>
</reference>
<accession>A0A345XJU1</accession>
<dbReference type="Proteomes" id="UP000254425">
    <property type="component" value="Chromosome"/>
</dbReference>
<proteinExistence type="predicted"/>